<sequence length="84" mass="9070">MKKSSRFSCYTCKKEMSRNHQFSSPYSAFEEKGCNSAFPKLSSGADPHGQTSPQDRLCPAVSDVSSPAAVVPDNTTYSESKGIS</sequence>
<protein>
    <submittedName>
        <fullName evidence="2">Uncharacterized protein</fullName>
    </submittedName>
</protein>
<proteinExistence type="predicted"/>
<name>A0A835ZTU5_SHEEP</name>
<evidence type="ECO:0000256" key="1">
    <source>
        <dbReference type="SAM" id="MobiDB-lite"/>
    </source>
</evidence>
<reference evidence="2 3" key="1">
    <citation type="submission" date="2020-12" db="EMBL/GenBank/DDBJ databases">
        <title>De novo assembly of Tibetan sheep genome.</title>
        <authorList>
            <person name="Li X."/>
        </authorList>
    </citation>
    <scope>NUCLEOTIDE SEQUENCE [LARGE SCALE GENOMIC DNA]</scope>
    <source>
        <tissue evidence="2">Heart</tissue>
    </source>
</reference>
<evidence type="ECO:0000313" key="3">
    <source>
        <dbReference type="Proteomes" id="UP000664991"/>
    </source>
</evidence>
<comment type="caution">
    <text evidence="2">The sequence shown here is derived from an EMBL/GenBank/DDBJ whole genome shotgun (WGS) entry which is preliminary data.</text>
</comment>
<feature type="compositionally biased region" description="Polar residues" evidence="1">
    <location>
        <begin position="74"/>
        <end position="84"/>
    </location>
</feature>
<organism evidence="2 3">
    <name type="scientific">Ovis aries</name>
    <name type="common">Sheep</name>
    <dbReference type="NCBI Taxonomy" id="9940"/>
    <lineage>
        <taxon>Eukaryota</taxon>
        <taxon>Metazoa</taxon>
        <taxon>Chordata</taxon>
        <taxon>Craniata</taxon>
        <taxon>Vertebrata</taxon>
        <taxon>Euteleostomi</taxon>
        <taxon>Mammalia</taxon>
        <taxon>Eutheria</taxon>
        <taxon>Laurasiatheria</taxon>
        <taxon>Artiodactyla</taxon>
        <taxon>Ruminantia</taxon>
        <taxon>Pecora</taxon>
        <taxon>Bovidae</taxon>
        <taxon>Caprinae</taxon>
        <taxon>Ovis</taxon>
    </lineage>
</organism>
<dbReference type="AlphaFoldDB" id="A0A835ZTU5"/>
<gene>
    <name evidence="2" type="ORF">JEQ12_011464</name>
</gene>
<dbReference type="EMBL" id="JAEMGP010000022">
    <property type="protein sequence ID" value="KAG5195828.1"/>
    <property type="molecule type" value="Genomic_DNA"/>
</dbReference>
<evidence type="ECO:0000313" key="2">
    <source>
        <dbReference type="EMBL" id="KAG5195828.1"/>
    </source>
</evidence>
<dbReference type="Proteomes" id="UP000664991">
    <property type="component" value="Unassembled WGS sequence"/>
</dbReference>
<feature type="region of interest" description="Disordered" evidence="1">
    <location>
        <begin position="40"/>
        <end position="84"/>
    </location>
</feature>
<feature type="compositionally biased region" description="Low complexity" evidence="1">
    <location>
        <begin position="59"/>
        <end position="73"/>
    </location>
</feature>
<accession>A0A835ZTU5</accession>